<comment type="cofactor">
    <cofactor evidence="11">
        <name>[4Fe-4S] cluster</name>
        <dbReference type="ChEBI" id="CHEBI:49883"/>
    </cofactor>
    <text evidence="11">Binds 1 [4Fe-4S] cluster per subunit. Following nitrosylation of the [4Fe-4S] cluster binds 1 [4Fe-8(NO)] cluster per subunit.</text>
</comment>
<evidence type="ECO:0000259" key="13">
    <source>
        <dbReference type="PROSITE" id="PS51674"/>
    </source>
</evidence>
<dbReference type="Proteomes" id="UP001185737">
    <property type="component" value="Unassembled WGS sequence"/>
</dbReference>
<feature type="binding site" evidence="11">
    <location>
        <position position="61"/>
    </location>
    <ligand>
        <name>[4Fe-4S] cluster</name>
        <dbReference type="ChEBI" id="CHEBI:49883"/>
    </ligand>
</feature>
<evidence type="ECO:0000256" key="8">
    <source>
        <dbReference type="ARBA" id="ARBA00023125"/>
    </source>
</evidence>
<proteinExistence type="inferred from homology"/>
<feature type="binding site" evidence="11">
    <location>
        <position position="28"/>
    </location>
    <ligand>
        <name>[4Fe-4S] cluster</name>
        <dbReference type="ChEBI" id="CHEBI:49883"/>
    </ligand>
</feature>
<keyword evidence="9 11" id="KW-1015">Disulfide bond</keyword>
<comment type="similarity">
    <text evidence="2 11">Belongs to the WhiB family.</text>
</comment>
<dbReference type="HAMAP" id="MF_01479">
    <property type="entry name" value="WhiB"/>
    <property type="match status" value="1"/>
</dbReference>
<feature type="domain" description="4Fe-4S Wbl-type" evidence="13">
    <location>
        <begin position="27"/>
        <end position="91"/>
    </location>
</feature>
<keyword evidence="3 11" id="KW-0004">4Fe-4S</keyword>
<keyword evidence="10 11" id="KW-0804">Transcription</keyword>
<reference evidence="14 15" key="1">
    <citation type="submission" date="2023-10" db="EMBL/GenBank/DDBJ databases">
        <title>Development of a sustainable strategy for remediation of hydrocarbon-contaminated territories based on the waste exchange concept.</title>
        <authorList>
            <person name="Krivoruchko A."/>
        </authorList>
    </citation>
    <scope>NUCLEOTIDE SEQUENCE [LARGE SCALE GENOMIC DNA]</scope>
    <source>
        <strain evidence="14 15">IEGM 60</strain>
    </source>
</reference>
<dbReference type="PROSITE" id="PS51674">
    <property type="entry name" value="4FE4S_WBL"/>
    <property type="match status" value="1"/>
</dbReference>
<evidence type="ECO:0000256" key="9">
    <source>
        <dbReference type="ARBA" id="ARBA00023157"/>
    </source>
</evidence>
<keyword evidence="6 11" id="KW-0411">Iron-sulfur</keyword>
<keyword evidence="5 11" id="KW-0408">Iron</keyword>
<organism evidence="14 15">
    <name type="scientific">Rhodococcus jostii</name>
    <dbReference type="NCBI Taxonomy" id="132919"/>
    <lineage>
        <taxon>Bacteria</taxon>
        <taxon>Bacillati</taxon>
        <taxon>Actinomycetota</taxon>
        <taxon>Actinomycetes</taxon>
        <taxon>Mycobacteriales</taxon>
        <taxon>Nocardiaceae</taxon>
        <taxon>Rhodococcus</taxon>
    </lineage>
</organism>
<evidence type="ECO:0000256" key="1">
    <source>
        <dbReference type="ARBA" id="ARBA00004496"/>
    </source>
</evidence>
<sequence length="105" mass="11501">MPSTLLSRQQAKLIAVTEFWDWQLHARCRTTGSATFFAPDGETAGPRIRRENAAKKICGDCPVRPHCLAHPLNTPEPHGVWGGMTERERAGTKNPTTARPAPLAS</sequence>
<keyword evidence="15" id="KW-1185">Reference proteome</keyword>
<evidence type="ECO:0000256" key="12">
    <source>
        <dbReference type="SAM" id="MobiDB-lite"/>
    </source>
</evidence>
<keyword evidence="7 11" id="KW-0805">Transcription regulation</keyword>
<evidence type="ECO:0000256" key="3">
    <source>
        <dbReference type="ARBA" id="ARBA00022485"/>
    </source>
</evidence>
<dbReference type="EMBL" id="JAWLKA010000012">
    <property type="protein sequence ID" value="MDV6283066.1"/>
    <property type="molecule type" value="Genomic_DNA"/>
</dbReference>
<feature type="binding site" evidence="11">
    <location>
        <position position="58"/>
    </location>
    <ligand>
        <name>[4Fe-4S] cluster</name>
        <dbReference type="ChEBI" id="CHEBI:49883"/>
    </ligand>
</feature>
<evidence type="ECO:0000313" key="14">
    <source>
        <dbReference type="EMBL" id="MDV6283066.1"/>
    </source>
</evidence>
<comment type="caution">
    <text evidence="14">The sequence shown here is derived from an EMBL/GenBank/DDBJ whole genome shotgun (WGS) entry which is preliminary data.</text>
</comment>
<keyword evidence="4 11" id="KW-0479">Metal-binding</keyword>
<evidence type="ECO:0000256" key="11">
    <source>
        <dbReference type="HAMAP-Rule" id="MF_01479"/>
    </source>
</evidence>
<gene>
    <name evidence="11" type="primary">whiB</name>
    <name evidence="14" type="ORF">R3Q59_21400</name>
</gene>
<evidence type="ECO:0000256" key="4">
    <source>
        <dbReference type="ARBA" id="ARBA00022723"/>
    </source>
</evidence>
<evidence type="ECO:0000256" key="2">
    <source>
        <dbReference type="ARBA" id="ARBA00006597"/>
    </source>
</evidence>
<keyword evidence="11" id="KW-0963">Cytoplasm</keyword>
<comment type="PTM">
    <text evidence="11">The Fe-S cluster can be nitrosylated by nitric oxide (NO).</text>
</comment>
<feature type="binding site" evidence="11">
    <location>
        <position position="67"/>
    </location>
    <ligand>
        <name>[4Fe-4S] cluster</name>
        <dbReference type="ChEBI" id="CHEBI:49883"/>
    </ligand>
</feature>
<evidence type="ECO:0000256" key="10">
    <source>
        <dbReference type="ARBA" id="ARBA00023163"/>
    </source>
</evidence>
<dbReference type="InterPro" id="IPR034768">
    <property type="entry name" value="4FE4S_WBL"/>
</dbReference>
<accession>A0ABU4CHN3</accession>
<feature type="region of interest" description="Disordered" evidence="12">
    <location>
        <begin position="72"/>
        <end position="105"/>
    </location>
</feature>
<protein>
    <recommendedName>
        <fullName evidence="11">Transcriptional regulator WhiB</fullName>
    </recommendedName>
</protein>
<comment type="subcellular location">
    <subcellularLocation>
        <location evidence="1 11">Cytoplasm</location>
    </subcellularLocation>
</comment>
<dbReference type="Pfam" id="PF02467">
    <property type="entry name" value="Whib"/>
    <property type="match status" value="1"/>
</dbReference>
<evidence type="ECO:0000256" key="7">
    <source>
        <dbReference type="ARBA" id="ARBA00023015"/>
    </source>
</evidence>
<evidence type="ECO:0000256" key="6">
    <source>
        <dbReference type="ARBA" id="ARBA00023014"/>
    </source>
</evidence>
<evidence type="ECO:0000256" key="5">
    <source>
        <dbReference type="ARBA" id="ARBA00023004"/>
    </source>
</evidence>
<dbReference type="InterPro" id="IPR003482">
    <property type="entry name" value="Whib"/>
</dbReference>
<dbReference type="PANTHER" id="PTHR38839">
    <property type="entry name" value="TRANSCRIPTIONAL REGULATOR WHID-RELATED"/>
    <property type="match status" value="1"/>
</dbReference>
<comment type="PTM">
    <text evidence="11">Upon Fe-S cluster removal intramolecular disulfide bonds are formed.</text>
</comment>
<dbReference type="RefSeq" id="WP_317569415.1">
    <property type="nucleotide sequence ID" value="NZ_JAWLKA010000012.1"/>
</dbReference>
<evidence type="ECO:0000313" key="15">
    <source>
        <dbReference type="Proteomes" id="UP001185737"/>
    </source>
</evidence>
<keyword evidence="8 11" id="KW-0238">DNA-binding</keyword>
<comment type="function">
    <text evidence="11">Acts as a transcriptional regulator. Probably redox-responsive. The apo- but not holo-form probably binds DNA.</text>
</comment>
<name>A0ABU4CHN3_RHOJO</name>